<keyword evidence="4" id="KW-1185">Reference proteome</keyword>
<accession>A0A812K0D2</accession>
<keyword evidence="2" id="KW-1133">Transmembrane helix</keyword>
<feature type="region of interest" description="Disordered" evidence="1">
    <location>
        <begin position="1"/>
        <end position="21"/>
    </location>
</feature>
<dbReference type="EMBL" id="CAJNIZ010003031">
    <property type="protein sequence ID" value="CAE7217800.1"/>
    <property type="molecule type" value="Genomic_DNA"/>
</dbReference>
<name>A0A812K0D2_SYMPI</name>
<evidence type="ECO:0000256" key="1">
    <source>
        <dbReference type="SAM" id="MobiDB-lite"/>
    </source>
</evidence>
<keyword evidence="2" id="KW-0472">Membrane</keyword>
<keyword evidence="2" id="KW-0812">Transmembrane</keyword>
<evidence type="ECO:0000313" key="4">
    <source>
        <dbReference type="Proteomes" id="UP000649617"/>
    </source>
</evidence>
<evidence type="ECO:0000256" key="2">
    <source>
        <dbReference type="SAM" id="Phobius"/>
    </source>
</evidence>
<protein>
    <submittedName>
        <fullName evidence="3">PUB12 protein</fullName>
    </submittedName>
</protein>
<dbReference type="AlphaFoldDB" id="A0A812K0D2"/>
<evidence type="ECO:0000313" key="3">
    <source>
        <dbReference type="EMBL" id="CAE7217800.1"/>
    </source>
</evidence>
<reference evidence="3" key="1">
    <citation type="submission" date="2021-02" db="EMBL/GenBank/DDBJ databases">
        <authorList>
            <person name="Dougan E. K."/>
            <person name="Rhodes N."/>
            <person name="Thang M."/>
            <person name="Chan C."/>
        </authorList>
    </citation>
    <scope>NUCLEOTIDE SEQUENCE</scope>
</reference>
<dbReference type="OrthoDB" id="447675at2759"/>
<comment type="caution">
    <text evidence="3">The sequence shown here is derived from an EMBL/GenBank/DDBJ whole genome shotgun (WGS) entry which is preliminary data.</text>
</comment>
<proteinExistence type="predicted"/>
<dbReference type="Proteomes" id="UP000649617">
    <property type="component" value="Unassembled WGS sequence"/>
</dbReference>
<gene>
    <name evidence="3" type="primary">PUB12</name>
    <name evidence="3" type="ORF">SPIL2461_LOCUS2714</name>
</gene>
<organism evidence="3 4">
    <name type="scientific">Symbiodinium pilosum</name>
    <name type="common">Dinoflagellate</name>
    <dbReference type="NCBI Taxonomy" id="2952"/>
    <lineage>
        <taxon>Eukaryota</taxon>
        <taxon>Sar</taxon>
        <taxon>Alveolata</taxon>
        <taxon>Dinophyceae</taxon>
        <taxon>Suessiales</taxon>
        <taxon>Symbiodiniaceae</taxon>
        <taxon>Symbiodinium</taxon>
    </lineage>
</organism>
<feature type="transmembrane region" description="Helical" evidence="2">
    <location>
        <begin position="104"/>
        <end position="124"/>
    </location>
</feature>
<feature type="compositionally biased region" description="Basic and acidic residues" evidence="1">
    <location>
        <begin position="8"/>
        <end position="17"/>
    </location>
</feature>
<sequence>MSASNKVDSSHKDEHQNRGVTGQEPAALLLDRWTLSKCTNNTYLAVGDGAKHIQTEYFPFTRPREERQAADIKDVLLADSSSKCEKLLSIYAPPAHPFQPGSSWYPWLFFLLLLPLSCLLYFLCFKMRKRRQFIPPARESVGDPGNVELQGMELRVQK</sequence>